<accession>A0A4R4D2N2</accession>
<feature type="binding site" evidence="10">
    <location>
        <position position="261"/>
    </location>
    <ligand>
        <name>Mg(2+)</name>
        <dbReference type="ChEBI" id="CHEBI:18420"/>
    </ligand>
</feature>
<keyword evidence="3" id="KW-0285">Flavoprotein</keyword>
<reference evidence="11 12" key="1">
    <citation type="submission" date="2019-03" db="EMBL/GenBank/DDBJ databases">
        <title>Paracraurococcus aquatilis NE82 genome sequence.</title>
        <authorList>
            <person name="Zhao Y."/>
            <person name="Du Z."/>
        </authorList>
    </citation>
    <scope>NUCLEOTIDE SEQUENCE [LARGE SCALE GENOMIC DNA]</scope>
    <source>
        <strain evidence="11 12">NE82</strain>
    </source>
</reference>
<evidence type="ECO:0000256" key="4">
    <source>
        <dbReference type="ARBA" id="ARBA00022679"/>
    </source>
</evidence>
<dbReference type="RefSeq" id="WP_132297769.1">
    <property type="nucleotide sequence ID" value="NZ_SKBM01000062.1"/>
</dbReference>
<dbReference type="EC" id="2.7.1.180" evidence="1"/>
<dbReference type="GO" id="GO:0046872">
    <property type="term" value="F:metal ion binding"/>
    <property type="evidence" value="ECO:0007669"/>
    <property type="project" value="UniProtKB-KW"/>
</dbReference>
<dbReference type="GO" id="GO:0016740">
    <property type="term" value="F:transferase activity"/>
    <property type="evidence" value="ECO:0007669"/>
    <property type="project" value="UniProtKB-KW"/>
</dbReference>
<keyword evidence="6" id="KW-0274">FAD</keyword>
<dbReference type="Gene3D" id="3.10.520.10">
    <property type="entry name" value="ApbE-like domains"/>
    <property type="match status" value="1"/>
</dbReference>
<evidence type="ECO:0000256" key="6">
    <source>
        <dbReference type="ARBA" id="ARBA00022827"/>
    </source>
</evidence>
<name>A0A4R4D2N2_9PROT</name>
<feature type="binding site" evidence="10">
    <location>
        <position position="155"/>
    </location>
    <ligand>
        <name>Mg(2+)</name>
        <dbReference type="ChEBI" id="CHEBI:18420"/>
    </ligand>
</feature>
<organism evidence="11 12">
    <name type="scientific">Roseicella aquatilis</name>
    <dbReference type="NCBI Taxonomy" id="2527868"/>
    <lineage>
        <taxon>Bacteria</taxon>
        <taxon>Pseudomonadati</taxon>
        <taxon>Pseudomonadota</taxon>
        <taxon>Alphaproteobacteria</taxon>
        <taxon>Acetobacterales</taxon>
        <taxon>Roseomonadaceae</taxon>
        <taxon>Roseicella</taxon>
    </lineage>
</organism>
<evidence type="ECO:0000313" key="12">
    <source>
        <dbReference type="Proteomes" id="UP000295023"/>
    </source>
</evidence>
<evidence type="ECO:0000256" key="9">
    <source>
        <dbReference type="ARBA" id="ARBA00048540"/>
    </source>
</evidence>
<gene>
    <name evidence="11" type="ORF">EXY23_27205</name>
</gene>
<dbReference type="PANTHER" id="PTHR30040">
    <property type="entry name" value="THIAMINE BIOSYNTHESIS LIPOPROTEIN APBE"/>
    <property type="match status" value="1"/>
</dbReference>
<evidence type="ECO:0000256" key="10">
    <source>
        <dbReference type="PIRSR" id="PIRSR006268-2"/>
    </source>
</evidence>
<evidence type="ECO:0000256" key="7">
    <source>
        <dbReference type="ARBA" id="ARBA00022842"/>
    </source>
</evidence>
<dbReference type="AlphaFoldDB" id="A0A4R4D2N2"/>
<keyword evidence="7 10" id="KW-0460">Magnesium</keyword>
<dbReference type="PANTHER" id="PTHR30040:SF2">
    <property type="entry name" value="FAD:PROTEIN FMN TRANSFERASE"/>
    <property type="match status" value="1"/>
</dbReference>
<evidence type="ECO:0000256" key="5">
    <source>
        <dbReference type="ARBA" id="ARBA00022723"/>
    </source>
</evidence>
<protein>
    <recommendedName>
        <fullName evidence="2">FAD:protein FMN transferase</fullName>
        <ecNumber evidence="1">2.7.1.180</ecNumber>
    </recommendedName>
    <alternativeName>
        <fullName evidence="8">Flavin transferase</fullName>
    </alternativeName>
</protein>
<dbReference type="InterPro" id="IPR003374">
    <property type="entry name" value="ApbE-like_sf"/>
</dbReference>
<comment type="catalytic activity">
    <reaction evidence="9">
        <text>L-threonyl-[protein] + FAD = FMN-L-threonyl-[protein] + AMP + H(+)</text>
        <dbReference type="Rhea" id="RHEA:36847"/>
        <dbReference type="Rhea" id="RHEA-COMP:11060"/>
        <dbReference type="Rhea" id="RHEA-COMP:11061"/>
        <dbReference type="ChEBI" id="CHEBI:15378"/>
        <dbReference type="ChEBI" id="CHEBI:30013"/>
        <dbReference type="ChEBI" id="CHEBI:57692"/>
        <dbReference type="ChEBI" id="CHEBI:74257"/>
        <dbReference type="ChEBI" id="CHEBI:456215"/>
        <dbReference type="EC" id="2.7.1.180"/>
    </reaction>
</comment>
<dbReference type="EMBL" id="SKBM01000062">
    <property type="protein sequence ID" value="TCZ50978.1"/>
    <property type="molecule type" value="Genomic_DNA"/>
</dbReference>
<feature type="binding site" evidence="10">
    <location>
        <position position="265"/>
    </location>
    <ligand>
        <name>Mg(2+)</name>
        <dbReference type="ChEBI" id="CHEBI:18420"/>
    </ligand>
</feature>
<dbReference type="Proteomes" id="UP000295023">
    <property type="component" value="Unassembled WGS sequence"/>
</dbReference>
<evidence type="ECO:0000313" key="11">
    <source>
        <dbReference type="EMBL" id="TCZ50978.1"/>
    </source>
</evidence>
<evidence type="ECO:0000256" key="3">
    <source>
        <dbReference type="ARBA" id="ARBA00022630"/>
    </source>
</evidence>
<evidence type="ECO:0000256" key="2">
    <source>
        <dbReference type="ARBA" id="ARBA00016337"/>
    </source>
</evidence>
<proteinExistence type="predicted"/>
<keyword evidence="12" id="KW-1185">Reference proteome</keyword>
<sequence>GLAALRGAAGPAPAPLEWRGAALGAEARILLLHPDPAAARRALAAVVAEIERLEEEFSLFRPWSALSRLNRDGRLARPSLDLRRLVAAALRLGDLTGGAFDVTVQPLWRLLARHGGSPPPDEAEAALALVDYRDVDPGAAEIRLARPGMALTLNGIAQGAITDRVAGMLREAGLDDLLVDVGELRGLGRGPRGLPWQVALDHPAAPLAITLADAAVATSCGGGTLLSPDGWRNHILDPRTGLSPPRDRAVSVIAPEASLADGLATALALLPREAAPALLRRAGAAQAIFSEAGGPPWAVGPDGAVAVPPPGAQG</sequence>
<dbReference type="OrthoDB" id="9778595at2"/>
<keyword evidence="5 10" id="KW-0479">Metal-binding</keyword>
<comment type="caution">
    <text evidence="11">The sequence shown here is derived from an EMBL/GenBank/DDBJ whole genome shotgun (WGS) entry which is preliminary data.</text>
</comment>
<dbReference type="SUPFAM" id="SSF143631">
    <property type="entry name" value="ApbE-like"/>
    <property type="match status" value="1"/>
</dbReference>
<evidence type="ECO:0000256" key="8">
    <source>
        <dbReference type="ARBA" id="ARBA00031306"/>
    </source>
</evidence>
<dbReference type="PIRSF" id="PIRSF006268">
    <property type="entry name" value="ApbE"/>
    <property type="match status" value="1"/>
</dbReference>
<comment type="cofactor">
    <cofactor evidence="10">
        <name>Mg(2+)</name>
        <dbReference type="ChEBI" id="CHEBI:18420"/>
    </cofactor>
    <cofactor evidence="10">
        <name>Mn(2+)</name>
        <dbReference type="ChEBI" id="CHEBI:29035"/>
    </cofactor>
    <text evidence="10">Magnesium. Can also use manganese.</text>
</comment>
<dbReference type="InterPro" id="IPR024932">
    <property type="entry name" value="ApbE"/>
</dbReference>
<dbReference type="Pfam" id="PF02424">
    <property type="entry name" value="ApbE"/>
    <property type="match status" value="1"/>
</dbReference>
<feature type="non-terminal residue" evidence="11">
    <location>
        <position position="1"/>
    </location>
</feature>
<keyword evidence="4 11" id="KW-0808">Transferase</keyword>
<evidence type="ECO:0000256" key="1">
    <source>
        <dbReference type="ARBA" id="ARBA00011955"/>
    </source>
</evidence>